<gene>
    <name evidence="1" type="ORF">CASFOL_041415</name>
</gene>
<dbReference type="Proteomes" id="UP001632038">
    <property type="component" value="Unassembled WGS sequence"/>
</dbReference>
<sequence>MLRLQSDGLSHGRVKARTGVDGRLINPGRIFGMQGGDPKPIPRLRIVSVSWLSFRDSAGELFIGEMNNINFGEDPNTIYGSWSGQPIRTAGVG</sequence>
<accession>A0ABD3BBS2</accession>
<dbReference type="AlphaFoldDB" id="A0ABD3BBS2"/>
<dbReference type="EMBL" id="JAVIJP010000103">
    <property type="protein sequence ID" value="KAL3614658.1"/>
    <property type="molecule type" value="Genomic_DNA"/>
</dbReference>
<keyword evidence="2" id="KW-1185">Reference proteome</keyword>
<comment type="caution">
    <text evidence="1">The sequence shown here is derived from an EMBL/GenBank/DDBJ whole genome shotgun (WGS) entry which is preliminary data.</text>
</comment>
<organism evidence="1 2">
    <name type="scientific">Castilleja foliolosa</name>
    <dbReference type="NCBI Taxonomy" id="1961234"/>
    <lineage>
        <taxon>Eukaryota</taxon>
        <taxon>Viridiplantae</taxon>
        <taxon>Streptophyta</taxon>
        <taxon>Embryophyta</taxon>
        <taxon>Tracheophyta</taxon>
        <taxon>Spermatophyta</taxon>
        <taxon>Magnoliopsida</taxon>
        <taxon>eudicotyledons</taxon>
        <taxon>Gunneridae</taxon>
        <taxon>Pentapetalae</taxon>
        <taxon>asterids</taxon>
        <taxon>lamiids</taxon>
        <taxon>Lamiales</taxon>
        <taxon>Orobanchaceae</taxon>
        <taxon>Pedicularideae</taxon>
        <taxon>Castillejinae</taxon>
        <taxon>Castilleja</taxon>
    </lineage>
</organism>
<protein>
    <submittedName>
        <fullName evidence="1">Uncharacterized protein</fullName>
    </submittedName>
</protein>
<evidence type="ECO:0000313" key="2">
    <source>
        <dbReference type="Proteomes" id="UP001632038"/>
    </source>
</evidence>
<evidence type="ECO:0000313" key="1">
    <source>
        <dbReference type="EMBL" id="KAL3614658.1"/>
    </source>
</evidence>
<reference evidence="2" key="1">
    <citation type="journal article" date="2024" name="IScience">
        <title>Strigolactones Initiate the Formation of Haustorium-like Structures in Castilleja.</title>
        <authorList>
            <person name="Buerger M."/>
            <person name="Peterson D."/>
            <person name="Chory J."/>
        </authorList>
    </citation>
    <scope>NUCLEOTIDE SEQUENCE [LARGE SCALE GENOMIC DNA]</scope>
</reference>
<proteinExistence type="predicted"/>
<name>A0ABD3BBS2_9LAMI</name>